<dbReference type="SUPFAM" id="SSF50475">
    <property type="entry name" value="FMN-binding split barrel"/>
    <property type="match status" value="1"/>
</dbReference>
<dbReference type="InterPro" id="IPR011576">
    <property type="entry name" value="Pyridox_Oxase_N"/>
</dbReference>
<dbReference type="Proteomes" id="UP000274515">
    <property type="component" value="Unassembled WGS sequence"/>
</dbReference>
<keyword evidence="4" id="KW-1185">Reference proteome</keyword>
<dbReference type="OrthoDB" id="9812086at2"/>
<dbReference type="PANTHER" id="PTHR35176">
    <property type="entry name" value="HEME OXYGENASE HI_0854-RELATED"/>
    <property type="match status" value="1"/>
</dbReference>
<dbReference type="EMBL" id="RSAA01000035">
    <property type="protein sequence ID" value="RRO13273.1"/>
    <property type="molecule type" value="Genomic_DNA"/>
</dbReference>
<dbReference type="InterPro" id="IPR012349">
    <property type="entry name" value="Split_barrel_FMN-bd"/>
</dbReference>
<feature type="domain" description="Pyridoxamine 5'-phosphate oxidase N-terminal" evidence="2">
    <location>
        <begin position="4"/>
        <end position="129"/>
    </location>
</feature>
<reference evidence="3 4" key="1">
    <citation type="submission" date="2018-11" db="EMBL/GenBank/DDBJ databases">
        <title>Saccharopolyspora rhizosphaerae sp. nov., an actinomycete isolated from rhizosphere soil in Thailand.</title>
        <authorList>
            <person name="Intra B."/>
            <person name="Euanorasetr J."/>
            <person name="Take A."/>
            <person name="Inahashi Y."/>
            <person name="Mori M."/>
            <person name="Panbangred W."/>
            <person name="Matsumoto A."/>
        </authorList>
    </citation>
    <scope>NUCLEOTIDE SEQUENCE [LARGE SCALE GENOMIC DNA]</scope>
    <source>
        <strain evidence="3 4">H219</strain>
    </source>
</reference>
<evidence type="ECO:0000313" key="3">
    <source>
        <dbReference type="EMBL" id="RRO13273.1"/>
    </source>
</evidence>
<dbReference type="GO" id="GO:0005829">
    <property type="term" value="C:cytosol"/>
    <property type="evidence" value="ECO:0007669"/>
    <property type="project" value="TreeGrafter"/>
</dbReference>
<comment type="caution">
    <text evidence="3">The sequence shown here is derived from an EMBL/GenBank/DDBJ whole genome shotgun (WGS) entry which is preliminary data.</text>
</comment>
<protein>
    <submittedName>
        <fullName evidence="3">TIGR03668 family PPOX class F420-dependent oxidoreductase</fullName>
    </submittedName>
</protein>
<proteinExistence type="predicted"/>
<accession>A0A426JJI5</accession>
<organism evidence="3 4">
    <name type="scientific">Saccharopolyspora rhizosphaerae</name>
    <dbReference type="NCBI Taxonomy" id="2492662"/>
    <lineage>
        <taxon>Bacteria</taxon>
        <taxon>Bacillati</taxon>
        <taxon>Actinomycetota</taxon>
        <taxon>Actinomycetes</taxon>
        <taxon>Pseudonocardiales</taxon>
        <taxon>Pseudonocardiaceae</taxon>
        <taxon>Saccharopolyspora</taxon>
    </lineage>
</organism>
<name>A0A426JJI5_9PSEU</name>
<dbReference type="GO" id="GO:0070967">
    <property type="term" value="F:coenzyme F420 binding"/>
    <property type="evidence" value="ECO:0007669"/>
    <property type="project" value="TreeGrafter"/>
</dbReference>
<sequence>MSREQARDRFTRARVARMASADGSGRPHVVPIVFAVSGDELITAVDWKPKSSAKLRRIRNVEENPQVSILVDHYDEDWTQLWWVRADGTASVHVSHPLLDELIAKYPHYQGEPPGGSLIAVQVQRWSGWATGPGA</sequence>
<dbReference type="Gene3D" id="2.30.110.10">
    <property type="entry name" value="Electron Transport, Fmn-binding Protein, Chain A"/>
    <property type="match status" value="1"/>
</dbReference>
<evidence type="ECO:0000256" key="1">
    <source>
        <dbReference type="ARBA" id="ARBA00023002"/>
    </source>
</evidence>
<dbReference type="NCBIfam" id="TIGR03668">
    <property type="entry name" value="Rv0121_F420"/>
    <property type="match status" value="1"/>
</dbReference>
<dbReference type="GO" id="GO:0016627">
    <property type="term" value="F:oxidoreductase activity, acting on the CH-CH group of donors"/>
    <property type="evidence" value="ECO:0007669"/>
    <property type="project" value="TreeGrafter"/>
</dbReference>
<evidence type="ECO:0000313" key="4">
    <source>
        <dbReference type="Proteomes" id="UP000274515"/>
    </source>
</evidence>
<dbReference type="InterPro" id="IPR019967">
    <property type="entry name" value="F420-dep_enz_PPOX_Rv0121"/>
</dbReference>
<gene>
    <name evidence="3" type="ORF">EIL87_25460</name>
</gene>
<dbReference type="InterPro" id="IPR052019">
    <property type="entry name" value="F420H2_bilvrd_red/Heme_oxyg"/>
</dbReference>
<keyword evidence="1" id="KW-0560">Oxidoreductase</keyword>
<dbReference type="PANTHER" id="PTHR35176:SF2">
    <property type="entry name" value="F420H(2)-DEPENDENT REDUCTASE RV1155"/>
    <property type="match status" value="1"/>
</dbReference>
<evidence type="ECO:0000259" key="2">
    <source>
        <dbReference type="Pfam" id="PF01243"/>
    </source>
</evidence>
<dbReference type="AlphaFoldDB" id="A0A426JJI5"/>
<dbReference type="Pfam" id="PF01243">
    <property type="entry name" value="PNPOx_N"/>
    <property type="match status" value="1"/>
</dbReference>